<gene>
    <name evidence="6" type="ORF">J27TS8_20530</name>
</gene>
<keyword evidence="2" id="KW-0479">Metal-binding</keyword>
<dbReference type="SUPFAM" id="SSF88713">
    <property type="entry name" value="Glycoside hydrolase/deacetylase"/>
    <property type="match status" value="1"/>
</dbReference>
<accession>A0A920BTE6</accession>
<dbReference type="Pfam" id="PF04794">
    <property type="entry name" value="YdjC"/>
    <property type="match status" value="1"/>
</dbReference>
<comment type="cofactor">
    <cofactor evidence="1">
        <name>Mg(2+)</name>
        <dbReference type="ChEBI" id="CHEBI:18420"/>
    </cofactor>
</comment>
<dbReference type="GO" id="GO:0000272">
    <property type="term" value="P:polysaccharide catabolic process"/>
    <property type="evidence" value="ECO:0007669"/>
    <property type="project" value="InterPro"/>
</dbReference>
<dbReference type="PANTHER" id="PTHR31609:SF1">
    <property type="entry name" value="CARBOHYDRATE DEACETYLASE"/>
    <property type="match status" value="1"/>
</dbReference>
<dbReference type="InterPro" id="IPR006879">
    <property type="entry name" value="YdjC-like"/>
</dbReference>
<protein>
    <submittedName>
        <fullName evidence="6">Carbohydrate deacetylase</fullName>
    </submittedName>
</protein>
<dbReference type="GO" id="GO:0016811">
    <property type="term" value="F:hydrolase activity, acting on carbon-nitrogen (but not peptide) bonds, in linear amides"/>
    <property type="evidence" value="ECO:0007669"/>
    <property type="project" value="InterPro"/>
</dbReference>
<dbReference type="Gene3D" id="3.20.20.370">
    <property type="entry name" value="Glycoside hydrolase/deacetylase"/>
    <property type="match status" value="1"/>
</dbReference>
<dbReference type="RefSeq" id="WP_212933611.1">
    <property type="nucleotide sequence ID" value="NZ_BORC01000003.1"/>
</dbReference>
<dbReference type="Proteomes" id="UP000682111">
    <property type="component" value="Unassembled WGS sequence"/>
</dbReference>
<keyword evidence="5" id="KW-0119">Carbohydrate metabolism</keyword>
<dbReference type="EMBL" id="BORC01000003">
    <property type="protein sequence ID" value="GIN62060.1"/>
    <property type="molecule type" value="Genomic_DNA"/>
</dbReference>
<dbReference type="InterPro" id="IPR022948">
    <property type="entry name" value="COD_ChbG_bac"/>
</dbReference>
<dbReference type="GO" id="GO:0046872">
    <property type="term" value="F:metal ion binding"/>
    <property type="evidence" value="ECO:0007669"/>
    <property type="project" value="UniProtKB-KW"/>
</dbReference>
<keyword evidence="3" id="KW-0378">Hydrolase</keyword>
<organism evidence="6 7">
    <name type="scientific">Robertmurraya siralis</name>
    <dbReference type="NCBI Taxonomy" id="77777"/>
    <lineage>
        <taxon>Bacteria</taxon>
        <taxon>Bacillati</taxon>
        <taxon>Bacillota</taxon>
        <taxon>Bacilli</taxon>
        <taxon>Bacillales</taxon>
        <taxon>Bacillaceae</taxon>
        <taxon>Robertmurraya</taxon>
    </lineage>
</organism>
<dbReference type="GO" id="GO:0019213">
    <property type="term" value="F:deacetylase activity"/>
    <property type="evidence" value="ECO:0007669"/>
    <property type="project" value="TreeGrafter"/>
</dbReference>
<evidence type="ECO:0000313" key="6">
    <source>
        <dbReference type="EMBL" id="GIN62060.1"/>
    </source>
</evidence>
<proteinExistence type="predicted"/>
<evidence type="ECO:0000256" key="1">
    <source>
        <dbReference type="ARBA" id="ARBA00001946"/>
    </source>
</evidence>
<dbReference type="AlphaFoldDB" id="A0A920BTE6"/>
<evidence type="ECO:0000256" key="5">
    <source>
        <dbReference type="ARBA" id="ARBA00023277"/>
    </source>
</evidence>
<dbReference type="NCBIfam" id="NF002559">
    <property type="entry name" value="PRK02134.1"/>
    <property type="match status" value="1"/>
</dbReference>
<sequence length="232" mass="26303">MKVLFNADDFGLTKGINDGIIKSHIDGVVDSTTLMMNGLAVEHAVLAAKKTPSLKVGIHLVLTWGKPLSTEVPDLINKDGFFKYRNTYAQSEAPNVDQVELEWKTQIEAFLNTGLELHHIDSHHHIHSWEPLKDVVVKLANEFQVPVRKVDTLSVHKDILLTNELYLDFYGPGVSKDIFERLKESKSDSIEVMCHPGYVDNDLHTVSSYCNLREKELEVLCSLQRPEWAKKE</sequence>
<evidence type="ECO:0000256" key="4">
    <source>
        <dbReference type="ARBA" id="ARBA00022842"/>
    </source>
</evidence>
<name>A0A920BTE6_9BACI</name>
<keyword evidence="4" id="KW-0460">Magnesium</keyword>
<dbReference type="PANTHER" id="PTHR31609">
    <property type="entry name" value="YDJC DEACETYLASE FAMILY MEMBER"/>
    <property type="match status" value="1"/>
</dbReference>
<evidence type="ECO:0000313" key="7">
    <source>
        <dbReference type="Proteomes" id="UP000682111"/>
    </source>
</evidence>
<evidence type="ECO:0000256" key="3">
    <source>
        <dbReference type="ARBA" id="ARBA00022801"/>
    </source>
</evidence>
<comment type="caution">
    <text evidence="6">The sequence shown here is derived from an EMBL/GenBank/DDBJ whole genome shotgun (WGS) entry which is preliminary data.</text>
</comment>
<dbReference type="InterPro" id="IPR011330">
    <property type="entry name" value="Glyco_hydro/deAcase_b/a-brl"/>
</dbReference>
<reference evidence="6" key="1">
    <citation type="submission" date="2021-03" db="EMBL/GenBank/DDBJ databases">
        <title>Antimicrobial resistance genes in bacteria isolated from Japanese honey, and their potential for conferring macrolide and lincosamide resistance in the American foulbrood pathogen Paenibacillus larvae.</title>
        <authorList>
            <person name="Okamoto M."/>
            <person name="Kumagai M."/>
            <person name="Kanamori H."/>
            <person name="Takamatsu D."/>
        </authorList>
    </citation>
    <scope>NUCLEOTIDE SEQUENCE</scope>
    <source>
        <strain evidence="6">J27TS8</strain>
    </source>
</reference>
<keyword evidence="7" id="KW-1185">Reference proteome</keyword>
<evidence type="ECO:0000256" key="2">
    <source>
        <dbReference type="ARBA" id="ARBA00022723"/>
    </source>
</evidence>
<dbReference type="CDD" id="cd10803">
    <property type="entry name" value="YdjC_EF3048_like"/>
    <property type="match status" value="1"/>
</dbReference>